<dbReference type="SUPFAM" id="SSF109728">
    <property type="entry name" value="Hypothetical protein AF0491, middle domain"/>
    <property type="match status" value="1"/>
</dbReference>
<keyword evidence="5" id="KW-0690">Ribosome biogenesis</keyword>
<dbReference type="GO" id="GO:0005737">
    <property type="term" value="C:cytoplasm"/>
    <property type="evidence" value="ECO:0007669"/>
    <property type="project" value="UniProtKB-SubCell"/>
</dbReference>
<evidence type="ECO:0000259" key="9">
    <source>
        <dbReference type="PROSITE" id="PS00028"/>
    </source>
</evidence>
<dbReference type="InterPro" id="IPR018978">
    <property type="entry name" value="SDO1/SBDS_central"/>
</dbReference>
<feature type="compositionally biased region" description="Basic and acidic residues" evidence="8">
    <location>
        <begin position="391"/>
        <end position="402"/>
    </location>
</feature>
<feature type="region of interest" description="Disordered" evidence="8">
    <location>
        <begin position="298"/>
        <end position="404"/>
    </location>
</feature>
<dbReference type="Pfam" id="PF09377">
    <property type="entry name" value="SBDS_domain_II"/>
    <property type="match status" value="1"/>
</dbReference>
<dbReference type="NCBIfam" id="TIGR00291">
    <property type="entry name" value="RNA_SBDS"/>
    <property type="match status" value="1"/>
</dbReference>
<dbReference type="InterPro" id="IPR019783">
    <property type="entry name" value="SDO1/SBDS_N"/>
</dbReference>
<dbReference type="GO" id="GO:0042256">
    <property type="term" value="P:cytosolic ribosome assembly"/>
    <property type="evidence" value="ECO:0007669"/>
    <property type="project" value="InterPro"/>
</dbReference>
<sequence>MSSGMFTPTNQVRLTNVNIVKLQTHGFRFEIACYPSKVINFREGVETDLSSVLQIERIFTNVSKGDLAPSSSLQTAFGTTSIPSICRIILQKGSLQSSGLERNVQHTRNVAAVVEMLSTKCVNPSTNLPYPPETLGDAVKRTGYVMKDDKKVKVMFLEVLKLMKERGVLDIERAKMRLRVTGGKDGEETRFVKGMDEGDGVWVEKEGEGECVFLVNPYAYRKVDDACKVNGWKVHIESTAVQGEGGGREIGGGDMGGGGGEREGYEKVQGLPQPPTRKTGGGKEGEEVGLGFDCLNIKGDPKPPVPGVGGKDGKVIGDSLDSEEEGYVNGRPMTTKERKKAGRKNKKQIRREKEREKEVKERVEKEMERRRVREERLRGEKGEEVGGGGEGEGRKETKKDKNISCNTCGGSFPDSTAHRKHFKSDWHRYNLQLKAQGCSVVDEEEFEREIQCDTLFFA</sequence>
<protein>
    <recommendedName>
        <fullName evidence="9">C2H2-type domain-containing protein</fullName>
    </recommendedName>
</protein>
<dbReference type="Pfam" id="PF01172">
    <property type="entry name" value="SBDS_N"/>
    <property type="match status" value="1"/>
</dbReference>
<evidence type="ECO:0000256" key="5">
    <source>
        <dbReference type="ARBA" id="ARBA00022517"/>
    </source>
</evidence>
<dbReference type="InterPro" id="IPR036786">
    <property type="entry name" value="Ribosome_mat_SBDS_N_sf"/>
</dbReference>
<evidence type="ECO:0000313" key="10">
    <source>
        <dbReference type="EMBL" id="GMI45468.1"/>
    </source>
</evidence>
<dbReference type="InterPro" id="IPR013087">
    <property type="entry name" value="Znf_C2H2_type"/>
</dbReference>
<organism evidence="10 11">
    <name type="scientific">Triparma columacea</name>
    <dbReference type="NCBI Taxonomy" id="722753"/>
    <lineage>
        <taxon>Eukaryota</taxon>
        <taxon>Sar</taxon>
        <taxon>Stramenopiles</taxon>
        <taxon>Ochrophyta</taxon>
        <taxon>Bolidophyceae</taxon>
        <taxon>Parmales</taxon>
        <taxon>Triparmaceae</taxon>
        <taxon>Triparma</taxon>
    </lineage>
</organism>
<dbReference type="OrthoDB" id="10253092at2759"/>
<dbReference type="EMBL" id="BRYA01001561">
    <property type="protein sequence ID" value="GMI45468.1"/>
    <property type="molecule type" value="Genomic_DNA"/>
</dbReference>
<dbReference type="GO" id="GO:0005634">
    <property type="term" value="C:nucleus"/>
    <property type="evidence" value="ECO:0007669"/>
    <property type="project" value="UniProtKB-SubCell"/>
</dbReference>
<feature type="compositionally biased region" description="Gly residues" evidence="8">
    <location>
        <begin position="243"/>
        <end position="259"/>
    </location>
</feature>
<keyword evidence="4" id="KW-0963">Cytoplasm</keyword>
<keyword evidence="6" id="KW-0539">Nucleus</keyword>
<dbReference type="AlphaFoldDB" id="A0A9W7GK07"/>
<dbReference type="Gene3D" id="3.30.1250.10">
    <property type="entry name" value="Ribosome maturation protein SBDS, N-terminal domain"/>
    <property type="match status" value="1"/>
</dbReference>
<evidence type="ECO:0000256" key="4">
    <source>
        <dbReference type="ARBA" id="ARBA00022490"/>
    </source>
</evidence>
<evidence type="ECO:0000256" key="3">
    <source>
        <dbReference type="ARBA" id="ARBA00007433"/>
    </source>
</evidence>
<evidence type="ECO:0000256" key="6">
    <source>
        <dbReference type="ARBA" id="ARBA00023242"/>
    </source>
</evidence>
<reference evidence="11" key="1">
    <citation type="journal article" date="2023" name="Commun. Biol.">
        <title>Genome analysis of Parmales, the sister group of diatoms, reveals the evolutionary specialization of diatoms from phago-mixotrophs to photoautotrophs.</title>
        <authorList>
            <person name="Ban H."/>
            <person name="Sato S."/>
            <person name="Yoshikawa S."/>
            <person name="Yamada K."/>
            <person name="Nakamura Y."/>
            <person name="Ichinomiya M."/>
            <person name="Sato N."/>
            <person name="Blanc-Mathieu R."/>
            <person name="Endo H."/>
            <person name="Kuwata A."/>
            <person name="Ogata H."/>
        </authorList>
    </citation>
    <scope>NUCLEOTIDE SEQUENCE [LARGE SCALE GENOMIC DNA]</scope>
</reference>
<dbReference type="PROSITE" id="PS00028">
    <property type="entry name" value="ZINC_FINGER_C2H2_1"/>
    <property type="match status" value="1"/>
</dbReference>
<dbReference type="InterPro" id="IPR039100">
    <property type="entry name" value="Sdo1/SBDS-like"/>
</dbReference>
<dbReference type="InterPro" id="IPR002140">
    <property type="entry name" value="Sdo1/SBDS"/>
</dbReference>
<dbReference type="InterPro" id="IPR037188">
    <property type="entry name" value="Sdo1/SBDS_central_sf"/>
</dbReference>
<feature type="domain" description="C2H2-type" evidence="9">
    <location>
        <begin position="405"/>
        <end position="427"/>
    </location>
</feature>
<evidence type="ECO:0000313" key="11">
    <source>
        <dbReference type="Proteomes" id="UP001165065"/>
    </source>
</evidence>
<gene>
    <name evidence="10" type="ORF">TrCOL_g7317</name>
</gene>
<comment type="similarity">
    <text evidence="3">Belongs to the SDO1/SBDS family.</text>
</comment>
<evidence type="ECO:0000256" key="2">
    <source>
        <dbReference type="ARBA" id="ARBA00004496"/>
    </source>
</evidence>
<dbReference type="PANTHER" id="PTHR10927">
    <property type="entry name" value="RIBOSOME MATURATION PROTEIN SBDS"/>
    <property type="match status" value="1"/>
</dbReference>
<dbReference type="Proteomes" id="UP001165065">
    <property type="component" value="Unassembled WGS sequence"/>
</dbReference>
<dbReference type="SUPFAM" id="SSF89895">
    <property type="entry name" value="FYSH domain"/>
    <property type="match status" value="1"/>
</dbReference>
<comment type="subunit">
    <text evidence="7">Associates with the 60S ribosomal subunit.</text>
</comment>
<evidence type="ECO:0000256" key="7">
    <source>
        <dbReference type="ARBA" id="ARBA00049708"/>
    </source>
</evidence>
<evidence type="ECO:0000256" key="8">
    <source>
        <dbReference type="SAM" id="MobiDB-lite"/>
    </source>
</evidence>
<keyword evidence="11" id="KW-1185">Reference proteome</keyword>
<dbReference type="Gene3D" id="1.10.10.900">
    <property type="entry name" value="SBDS protein C-terminal domain, subdomain 1"/>
    <property type="match status" value="1"/>
</dbReference>
<proteinExistence type="inferred from homology"/>
<feature type="compositionally biased region" description="Basic residues" evidence="8">
    <location>
        <begin position="337"/>
        <end position="350"/>
    </location>
</feature>
<accession>A0A9W7GK07</accession>
<name>A0A9W7GK07_9STRA</name>
<feature type="compositionally biased region" description="Basic and acidic residues" evidence="8">
    <location>
        <begin position="351"/>
        <end position="384"/>
    </location>
</feature>
<feature type="region of interest" description="Disordered" evidence="8">
    <location>
        <begin position="243"/>
        <end position="286"/>
    </location>
</feature>
<comment type="caution">
    <text evidence="10">The sequence shown here is derived from an EMBL/GenBank/DDBJ whole genome shotgun (WGS) entry which is preliminary data.</text>
</comment>
<evidence type="ECO:0000256" key="1">
    <source>
        <dbReference type="ARBA" id="ARBA00004123"/>
    </source>
</evidence>
<comment type="subcellular location">
    <subcellularLocation>
        <location evidence="2">Cytoplasm</location>
    </subcellularLocation>
    <subcellularLocation>
        <location evidence="1">Nucleus</location>
    </subcellularLocation>
</comment>
<dbReference type="PANTHER" id="PTHR10927:SF1">
    <property type="entry name" value="RIBOSOME MATURATION PROTEIN SBDS"/>
    <property type="match status" value="1"/>
</dbReference>